<feature type="non-terminal residue" evidence="2">
    <location>
        <position position="1"/>
    </location>
</feature>
<protein>
    <recommendedName>
        <fullName evidence="4">Protein UXT</fullName>
    </recommendedName>
</protein>
<dbReference type="CDD" id="cd23158">
    <property type="entry name" value="Prefoldin_UXT"/>
    <property type="match status" value="1"/>
</dbReference>
<dbReference type="Gene3D" id="1.10.287.370">
    <property type="match status" value="1"/>
</dbReference>
<accession>A0A843V1E1</accession>
<dbReference type="FunFam" id="1.10.287.370:FF:000010">
    <property type="entry name" value="Protein UXT like"/>
    <property type="match status" value="1"/>
</dbReference>
<dbReference type="InterPro" id="IPR004127">
    <property type="entry name" value="Prefoldin_subunit_alpha"/>
</dbReference>
<dbReference type="Proteomes" id="UP000652761">
    <property type="component" value="Unassembled WGS sequence"/>
</dbReference>
<sequence>MVFTYNFSYDLARSGGGGAAGKQQRRRARGEPTVAVAASPSSCGGGGGLTGRRRRQAGRQQPLRRGAAGAAERKVQKFEEFVDRRLKPDLILAIGQRDKLFQEQKVLYPNNLKKNIENLQKSGATSLRTLVNIGSEVYAQADVPDTRHIFVDVGLGFHVEFTWSEALEFIAVREARITRYVRAYASCFNCPQSEVSAQTWRGTAAVAGVPDGRRGETPCACLVLQRGKGEHAEERAVSQLRLHGGLGKKH</sequence>
<name>A0A843V1E1_COLES</name>
<dbReference type="InterPro" id="IPR009053">
    <property type="entry name" value="Prefoldin"/>
</dbReference>
<dbReference type="AlphaFoldDB" id="A0A843V1E1"/>
<dbReference type="PANTHER" id="PTHR13345:SF9">
    <property type="entry name" value="PROTEIN UXT"/>
    <property type="match status" value="1"/>
</dbReference>
<dbReference type="GO" id="GO:0003712">
    <property type="term" value="F:transcription coregulator activity"/>
    <property type="evidence" value="ECO:0007669"/>
    <property type="project" value="TreeGrafter"/>
</dbReference>
<organism evidence="2 3">
    <name type="scientific">Colocasia esculenta</name>
    <name type="common">Wild taro</name>
    <name type="synonym">Arum esculentum</name>
    <dbReference type="NCBI Taxonomy" id="4460"/>
    <lineage>
        <taxon>Eukaryota</taxon>
        <taxon>Viridiplantae</taxon>
        <taxon>Streptophyta</taxon>
        <taxon>Embryophyta</taxon>
        <taxon>Tracheophyta</taxon>
        <taxon>Spermatophyta</taxon>
        <taxon>Magnoliopsida</taxon>
        <taxon>Liliopsida</taxon>
        <taxon>Araceae</taxon>
        <taxon>Aroideae</taxon>
        <taxon>Colocasieae</taxon>
        <taxon>Colocasia</taxon>
    </lineage>
</organism>
<dbReference type="GO" id="GO:0016592">
    <property type="term" value="C:mediator complex"/>
    <property type="evidence" value="ECO:0007669"/>
    <property type="project" value="TreeGrafter"/>
</dbReference>
<evidence type="ECO:0000313" key="3">
    <source>
        <dbReference type="Proteomes" id="UP000652761"/>
    </source>
</evidence>
<evidence type="ECO:0000313" key="2">
    <source>
        <dbReference type="EMBL" id="MQL87640.1"/>
    </source>
</evidence>
<evidence type="ECO:0008006" key="4">
    <source>
        <dbReference type="Google" id="ProtNLM"/>
    </source>
</evidence>
<dbReference type="PANTHER" id="PTHR13345">
    <property type="entry name" value="MEDIATOR OF RNA POLYMERASE II TRANSCRIPTION SUBUNIT 10"/>
    <property type="match status" value="1"/>
</dbReference>
<feature type="region of interest" description="Disordered" evidence="1">
    <location>
        <begin position="15"/>
        <end position="71"/>
    </location>
</feature>
<feature type="compositionally biased region" description="Low complexity" evidence="1">
    <location>
        <begin position="58"/>
        <end position="70"/>
    </location>
</feature>
<dbReference type="GO" id="GO:0006457">
    <property type="term" value="P:protein folding"/>
    <property type="evidence" value="ECO:0007669"/>
    <property type="project" value="UniProtKB-ARBA"/>
</dbReference>
<dbReference type="SUPFAM" id="SSF46579">
    <property type="entry name" value="Prefoldin"/>
    <property type="match status" value="1"/>
</dbReference>
<reference evidence="2" key="1">
    <citation type="submission" date="2017-07" db="EMBL/GenBank/DDBJ databases">
        <title>Taro Niue Genome Assembly and Annotation.</title>
        <authorList>
            <person name="Atibalentja N."/>
            <person name="Keating K."/>
            <person name="Fields C.J."/>
        </authorList>
    </citation>
    <scope>NUCLEOTIDE SEQUENCE</scope>
    <source>
        <strain evidence="2">Niue_2</strain>
        <tissue evidence="2">Leaf</tissue>
    </source>
</reference>
<comment type="caution">
    <text evidence="2">The sequence shown here is derived from an EMBL/GenBank/DDBJ whole genome shotgun (WGS) entry which is preliminary data.</text>
</comment>
<dbReference type="EMBL" id="NMUH01000992">
    <property type="protein sequence ID" value="MQL87640.1"/>
    <property type="molecule type" value="Genomic_DNA"/>
</dbReference>
<dbReference type="Pfam" id="PF02996">
    <property type="entry name" value="Prefoldin"/>
    <property type="match status" value="1"/>
</dbReference>
<keyword evidence="3" id="KW-1185">Reference proteome</keyword>
<gene>
    <name evidence="2" type="ORF">Taro_020186</name>
</gene>
<dbReference type="OrthoDB" id="433124at2759"/>
<proteinExistence type="predicted"/>
<evidence type="ECO:0000256" key="1">
    <source>
        <dbReference type="SAM" id="MobiDB-lite"/>
    </source>
</evidence>
<dbReference type="GO" id="GO:0009409">
    <property type="term" value="P:response to cold"/>
    <property type="evidence" value="ECO:0007669"/>
    <property type="project" value="UniProtKB-ARBA"/>
</dbReference>
<dbReference type="GO" id="GO:0045944">
    <property type="term" value="P:positive regulation of transcription by RNA polymerase II"/>
    <property type="evidence" value="ECO:0007669"/>
    <property type="project" value="TreeGrafter"/>
</dbReference>